<protein>
    <submittedName>
        <fullName evidence="1">Uncharacterized protein</fullName>
    </submittedName>
</protein>
<evidence type="ECO:0000313" key="1">
    <source>
        <dbReference type="EMBL" id="SVB04786.1"/>
    </source>
</evidence>
<organism evidence="1">
    <name type="scientific">marine metagenome</name>
    <dbReference type="NCBI Taxonomy" id="408172"/>
    <lineage>
        <taxon>unclassified sequences</taxon>
        <taxon>metagenomes</taxon>
        <taxon>ecological metagenomes</taxon>
    </lineage>
</organism>
<dbReference type="EMBL" id="UINC01026760">
    <property type="protein sequence ID" value="SVB04786.1"/>
    <property type="molecule type" value="Genomic_DNA"/>
</dbReference>
<gene>
    <name evidence="1" type="ORF">METZ01_LOCUS157640</name>
</gene>
<proteinExistence type="predicted"/>
<name>A0A382ATC7_9ZZZZ</name>
<dbReference type="AlphaFoldDB" id="A0A382ATC7"/>
<accession>A0A382ATC7</accession>
<reference evidence="1" key="1">
    <citation type="submission" date="2018-05" db="EMBL/GenBank/DDBJ databases">
        <authorList>
            <person name="Lanie J.A."/>
            <person name="Ng W.-L."/>
            <person name="Kazmierczak K.M."/>
            <person name="Andrzejewski T.M."/>
            <person name="Davidsen T.M."/>
            <person name="Wayne K.J."/>
            <person name="Tettelin H."/>
            <person name="Glass J.I."/>
            <person name="Rusch D."/>
            <person name="Podicherti R."/>
            <person name="Tsui H.-C.T."/>
            <person name="Winkler M.E."/>
        </authorList>
    </citation>
    <scope>NUCLEOTIDE SEQUENCE</scope>
</reference>
<sequence>MPTYPVIHKETGEKKELSMTMVEYSTWRDDNPEWDKDWSEGCAGLGEVGEWRDKLITKNPGWNDVLHKASKSPGSRVSKINK</sequence>